<protein>
    <submittedName>
        <fullName evidence="1">Ribonuclease J</fullName>
    </submittedName>
</protein>
<evidence type="ECO:0000313" key="1">
    <source>
        <dbReference type="EMBL" id="KAL0482070.1"/>
    </source>
</evidence>
<gene>
    <name evidence="1" type="ORF">AKO1_013258</name>
</gene>
<dbReference type="AlphaFoldDB" id="A0AAW2YZ92"/>
<name>A0AAW2YZ92_9EUKA</name>
<dbReference type="EMBL" id="JAOPGA020000814">
    <property type="protein sequence ID" value="KAL0482070.1"/>
    <property type="molecule type" value="Genomic_DNA"/>
</dbReference>
<proteinExistence type="predicted"/>
<evidence type="ECO:0000313" key="2">
    <source>
        <dbReference type="Proteomes" id="UP001431209"/>
    </source>
</evidence>
<dbReference type="Proteomes" id="UP001431209">
    <property type="component" value="Unassembled WGS sequence"/>
</dbReference>
<organism evidence="1 2">
    <name type="scientific">Acrasis kona</name>
    <dbReference type="NCBI Taxonomy" id="1008807"/>
    <lineage>
        <taxon>Eukaryota</taxon>
        <taxon>Discoba</taxon>
        <taxon>Heterolobosea</taxon>
        <taxon>Tetramitia</taxon>
        <taxon>Eutetramitia</taxon>
        <taxon>Acrasidae</taxon>
        <taxon>Acrasis</taxon>
    </lineage>
</organism>
<sequence>MDSHITEDFHSRDIPSKEFSNVHFEGLISPVVQKVFFMNNESSGFDLDRINQVINQYYQLSEYIIRWHHSIHGKVKYIKMLTPFCFVPAVRRYKHKMNETLPPDMMSTGDIGIYIDINDKKAVVDTKKLIDNYPQYIDLFTKYKSEHEKRKFKVMVKRINSM</sequence>
<reference evidence="1 2" key="1">
    <citation type="submission" date="2024-03" db="EMBL/GenBank/DDBJ databases">
        <title>The Acrasis kona genome and developmental transcriptomes reveal deep origins of eukaryotic multicellular pathways.</title>
        <authorList>
            <person name="Sheikh S."/>
            <person name="Fu C.-J."/>
            <person name="Brown M.W."/>
            <person name="Baldauf S.L."/>
        </authorList>
    </citation>
    <scope>NUCLEOTIDE SEQUENCE [LARGE SCALE GENOMIC DNA]</scope>
    <source>
        <strain evidence="1 2">ATCC MYA-3509</strain>
    </source>
</reference>
<accession>A0AAW2YZ92</accession>
<keyword evidence="2" id="KW-1185">Reference proteome</keyword>
<comment type="caution">
    <text evidence="1">The sequence shown here is derived from an EMBL/GenBank/DDBJ whole genome shotgun (WGS) entry which is preliminary data.</text>
</comment>